<feature type="domain" description="FAD dependent oxidoreductase" evidence="6">
    <location>
        <begin position="36"/>
        <end position="133"/>
    </location>
</feature>
<dbReference type="GO" id="GO:0008115">
    <property type="term" value="F:sarcosine oxidase activity"/>
    <property type="evidence" value="ECO:0007669"/>
    <property type="project" value="TreeGrafter"/>
</dbReference>
<reference evidence="7 8" key="1">
    <citation type="submission" date="2015-06" db="EMBL/GenBank/DDBJ databases">
        <title>Expansion of signal transduction pathways in fungi by whole-genome duplication.</title>
        <authorList>
            <consortium name="DOE Joint Genome Institute"/>
            <person name="Corrochano L.M."/>
            <person name="Kuo A."/>
            <person name="Marcet-Houben M."/>
            <person name="Polaino S."/>
            <person name="Salamov A."/>
            <person name="Villalobos J.M."/>
            <person name="Alvarez M.I."/>
            <person name="Avalos J."/>
            <person name="Benito E.P."/>
            <person name="Benoit I."/>
            <person name="Burger G."/>
            <person name="Camino L.P."/>
            <person name="Canovas D."/>
            <person name="Cerda-Olmedo E."/>
            <person name="Cheng J.-F."/>
            <person name="Dominguez A."/>
            <person name="Elias M."/>
            <person name="Eslava A.P."/>
            <person name="Glaser F."/>
            <person name="Grimwood J."/>
            <person name="Gutierrez G."/>
            <person name="Heitman J."/>
            <person name="Henrissat B."/>
            <person name="Iturriaga E.A."/>
            <person name="Lang B.F."/>
            <person name="Lavin J.L."/>
            <person name="Lee S."/>
            <person name="Li W."/>
            <person name="Lindquist E."/>
            <person name="Lopez-Garcia S."/>
            <person name="Luque E.M."/>
            <person name="Marcos A.T."/>
            <person name="Martin J."/>
            <person name="Mccluskey K."/>
            <person name="Medina H.R."/>
            <person name="Miralles-Duran A."/>
            <person name="Miyazaki A."/>
            <person name="Munoz-Torres E."/>
            <person name="Oguiza J.A."/>
            <person name="Ohm R."/>
            <person name="Olmedo M."/>
            <person name="Orejas M."/>
            <person name="Ortiz-Castellanos L."/>
            <person name="Pisabarro A.G."/>
            <person name="Rodriguez-Romero J."/>
            <person name="Ruiz-Herrera J."/>
            <person name="Ruiz-Vazquez R."/>
            <person name="Sanz C."/>
            <person name="Schackwitz W."/>
            <person name="Schmutz J."/>
            <person name="Shahriari M."/>
            <person name="Shelest E."/>
            <person name="Silva-Franco F."/>
            <person name="Soanes D."/>
            <person name="Syed K."/>
            <person name="Tagua V.G."/>
            <person name="Talbot N.J."/>
            <person name="Thon M."/>
            <person name="De Vries R.P."/>
            <person name="Wiebenga A."/>
            <person name="Yadav J.S."/>
            <person name="Braun E.L."/>
            <person name="Baker S."/>
            <person name="Garre V."/>
            <person name="Horwitz B."/>
            <person name="Torres-Martinez S."/>
            <person name="Idnurm A."/>
            <person name="Herrera-Estrella A."/>
            <person name="Gabaldon T."/>
            <person name="Grigoriev I.V."/>
        </authorList>
    </citation>
    <scope>NUCLEOTIDE SEQUENCE [LARGE SCALE GENOMIC DNA]</scope>
    <source>
        <strain evidence="7 8">CBS 277.49</strain>
    </source>
</reference>
<dbReference type="Proteomes" id="UP000077051">
    <property type="component" value="Unassembled WGS sequence"/>
</dbReference>
<keyword evidence="3" id="KW-0285">Flavoprotein</keyword>
<dbReference type="Pfam" id="PF01266">
    <property type="entry name" value="DAO"/>
    <property type="match status" value="1"/>
</dbReference>
<comment type="similarity">
    <text evidence="2">Belongs to the MSOX/MTOX family.</text>
</comment>
<dbReference type="VEuPathDB" id="FungiDB:MUCCIDRAFT_156117"/>
<evidence type="ECO:0000313" key="8">
    <source>
        <dbReference type="Proteomes" id="UP000077051"/>
    </source>
</evidence>
<accession>A0A168LCK7</accession>
<dbReference type="SUPFAM" id="SSF54373">
    <property type="entry name" value="FAD-linked reductases, C-terminal domain"/>
    <property type="match status" value="1"/>
</dbReference>
<evidence type="ECO:0000256" key="4">
    <source>
        <dbReference type="ARBA" id="ARBA00022827"/>
    </source>
</evidence>
<dbReference type="Gene3D" id="3.30.9.10">
    <property type="entry name" value="D-Amino Acid Oxidase, subunit A, domain 2"/>
    <property type="match status" value="1"/>
</dbReference>
<name>A0A168LCK7_MUCCL</name>
<evidence type="ECO:0000313" key="7">
    <source>
        <dbReference type="EMBL" id="OAD03368.1"/>
    </source>
</evidence>
<keyword evidence="8" id="KW-1185">Reference proteome</keyword>
<evidence type="ECO:0000256" key="3">
    <source>
        <dbReference type="ARBA" id="ARBA00022630"/>
    </source>
</evidence>
<organism evidence="7 8">
    <name type="scientific">Mucor lusitanicus CBS 277.49</name>
    <dbReference type="NCBI Taxonomy" id="747725"/>
    <lineage>
        <taxon>Eukaryota</taxon>
        <taxon>Fungi</taxon>
        <taxon>Fungi incertae sedis</taxon>
        <taxon>Mucoromycota</taxon>
        <taxon>Mucoromycotina</taxon>
        <taxon>Mucoromycetes</taxon>
        <taxon>Mucorales</taxon>
        <taxon>Mucorineae</taxon>
        <taxon>Mucoraceae</taxon>
        <taxon>Mucor</taxon>
    </lineage>
</organism>
<dbReference type="PANTHER" id="PTHR10961:SF46">
    <property type="entry name" value="PEROXISOMAL SARCOSINE OXIDASE"/>
    <property type="match status" value="1"/>
</dbReference>
<dbReference type="AlphaFoldDB" id="A0A168LCK7"/>
<keyword evidence="4" id="KW-0274">FAD</keyword>
<evidence type="ECO:0000256" key="2">
    <source>
        <dbReference type="ARBA" id="ARBA00010989"/>
    </source>
</evidence>
<protein>
    <recommendedName>
        <fullName evidence="6">FAD dependent oxidoreductase domain-containing protein</fullName>
    </recommendedName>
</protein>
<keyword evidence="5" id="KW-0560">Oxidoreductase</keyword>
<dbReference type="STRING" id="747725.A0A168LCK7"/>
<dbReference type="Gene3D" id="3.50.50.60">
    <property type="entry name" value="FAD/NAD(P)-binding domain"/>
    <property type="match status" value="1"/>
</dbReference>
<proteinExistence type="inferred from homology"/>
<sequence length="187" mass="20962">MAAFPVWSADVSNTGFYGFPCNENGILKIAKHSTGYLNPCDVLNQEISVPRTQSTNPSDTIPKSALAEARAFLKRFLPFTDVLDVVYSRVCWYSDSIDGDFIIAPHPDYDHLIVATGDSGHAMKFLPVIGDKIRDIVENVDSTYKQAWAWKGKEAPKGFYDRPLLVKEGDQDIRMVTMDELRAQNKD</sequence>
<dbReference type="InterPro" id="IPR006076">
    <property type="entry name" value="FAD-dep_OxRdtase"/>
</dbReference>
<comment type="cofactor">
    <cofactor evidence="1">
        <name>FAD</name>
        <dbReference type="ChEBI" id="CHEBI:57692"/>
    </cofactor>
</comment>
<evidence type="ECO:0000259" key="6">
    <source>
        <dbReference type="Pfam" id="PF01266"/>
    </source>
</evidence>
<dbReference type="InterPro" id="IPR045170">
    <property type="entry name" value="MTOX"/>
</dbReference>
<dbReference type="EMBL" id="AMYB01000004">
    <property type="protein sequence ID" value="OAD03368.1"/>
    <property type="molecule type" value="Genomic_DNA"/>
</dbReference>
<dbReference type="InterPro" id="IPR036188">
    <property type="entry name" value="FAD/NAD-bd_sf"/>
</dbReference>
<dbReference type="OrthoDB" id="2219495at2759"/>
<gene>
    <name evidence="7" type="ORF">MUCCIDRAFT_156117</name>
</gene>
<evidence type="ECO:0000256" key="1">
    <source>
        <dbReference type="ARBA" id="ARBA00001974"/>
    </source>
</evidence>
<comment type="caution">
    <text evidence="7">The sequence shown here is derived from an EMBL/GenBank/DDBJ whole genome shotgun (WGS) entry which is preliminary data.</text>
</comment>
<dbReference type="PANTHER" id="PTHR10961">
    <property type="entry name" value="PEROXISOMAL SARCOSINE OXIDASE"/>
    <property type="match status" value="1"/>
</dbReference>
<evidence type="ECO:0000256" key="5">
    <source>
        <dbReference type="ARBA" id="ARBA00023002"/>
    </source>
</evidence>
<dbReference type="GO" id="GO:0050660">
    <property type="term" value="F:flavin adenine dinucleotide binding"/>
    <property type="evidence" value="ECO:0007669"/>
    <property type="project" value="InterPro"/>
</dbReference>